<dbReference type="InterPro" id="IPR036859">
    <property type="entry name" value="CAP-Gly_dom_sf"/>
</dbReference>
<dbReference type="CDD" id="cd17044">
    <property type="entry name" value="Ubl_TBCE"/>
    <property type="match status" value="1"/>
</dbReference>
<evidence type="ECO:0000259" key="9">
    <source>
        <dbReference type="PROSITE" id="PS50245"/>
    </source>
</evidence>
<evidence type="ECO:0000256" key="6">
    <source>
        <dbReference type="ARBA" id="ARBA00022737"/>
    </source>
</evidence>
<dbReference type="InterPro" id="IPR001611">
    <property type="entry name" value="Leu-rich_rpt"/>
</dbReference>
<dbReference type="Gene3D" id="2.30.30.190">
    <property type="entry name" value="CAP Gly-rich-like domain"/>
    <property type="match status" value="1"/>
</dbReference>
<accession>A0A6P8Z2Z6</accession>
<dbReference type="GO" id="GO:0005737">
    <property type="term" value="C:cytoplasm"/>
    <property type="evidence" value="ECO:0007669"/>
    <property type="project" value="UniProtKB-SubCell"/>
</dbReference>
<dbReference type="Gene3D" id="3.80.10.10">
    <property type="entry name" value="Ribonuclease Inhibitor"/>
    <property type="match status" value="2"/>
</dbReference>
<name>A0A6P8Z2Z6_THRPL</name>
<dbReference type="PROSITE" id="PS50245">
    <property type="entry name" value="CAP_GLY_2"/>
    <property type="match status" value="1"/>
</dbReference>
<dbReference type="SUPFAM" id="SSF52058">
    <property type="entry name" value="L domain-like"/>
    <property type="match status" value="1"/>
</dbReference>
<keyword evidence="7" id="KW-0143">Chaperone</keyword>
<dbReference type="PROSITE" id="PS00845">
    <property type="entry name" value="CAP_GLY_1"/>
    <property type="match status" value="1"/>
</dbReference>
<dbReference type="FunFam" id="2.30.30.190:FF:000008">
    <property type="entry name" value="Tubulin-specific chaperone E"/>
    <property type="match status" value="1"/>
</dbReference>
<comment type="subcellular location">
    <subcellularLocation>
        <location evidence="1">Cytoplasm</location>
    </subcellularLocation>
</comment>
<dbReference type="AlphaFoldDB" id="A0A6P8Z2Z6"/>
<keyword evidence="10" id="KW-1185">Reference proteome</keyword>
<dbReference type="SUPFAM" id="SSF54236">
    <property type="entry name" value="Ubiquitin-like"/>
    <property type="match status" value="1"/>
</dbReference>
<evidence type="ECO:0000256" key="4">
    <source>
        <dbReference type="ARBA" id="ARBA00022490"/>
    </source>
</evidence>
<evidence type="ECO:0000256" key="8">
    <source>
        <dbReference type="ARBA" id="ARBA00030180"/>
    </source>
</evidence>
<dbReference type="InterPro" id="IPR032675">
    <property type="entry name" value="LRR_dom_sf"/>
</dbReference>
<evidence type="ECO:0000313" key="10">
    <source>
        <dbReference type="Proteomes" id="UP000515158"/>
    </source>
</evidence>
<feature type="domain" description="CAP-Gly" evidence="9">
    <location>
        <begin position="29"/>
        <end position="73"/>
    </location>
</feature>
<evidence type="ECO:0000256" key="5">
    <source>
        <dbReference type="ARBA" id="ARBA00022614"/>
    </source>
</evidence>
<dbReference type="Pfam" id="PF01302">
    <property type="entry name" value="CAP_GLY"/>
    <property type="match status" value="1"/>
</dbReference>
<dbReference type="Gene3D" id="3.10.20.90">
    <property type="entry name" value="Phosphatidylinositol 3-kinase Catalytic Subunit, Chain A, domain 1"/>
    <property type="match status" value="1"/>
</dbReference>
<dbReference type="GeneID" id="117647033"/>
<evidence type="ECO:0000256" key="1">
    <source>
        <dbReference type="ARBA" id="ARBA00004496"/>
    </source>
</evidence>
<evidence type="ECO:0000256" key="3">
    <source>
        <dbReference type="ARBA" id="ARBA00015004"/>
    </source>
</evidence>
<dbReference type="InterPro" id="IPR044079">
    <property type="entry name" value="Ubl_TBCE"/>
</dbReference>
<dbReference type="InParanoid" id="A0A6P8Z2Z6"/>
<dbReference type="SUPFAM" id="SSF74924">
    <property type="entry name" value="Cap-Gly domain"/>
    <property type="match status" value="1"/>
</dbReference>
<dbReference type="CTD" id="6905"/>
<evidence type="ECO:0000256" key="7">
    <source>
        <dbReference type="ARBA" id="ARBA00023186"/>
    </source>
</evidence>
<gene>
    <name evidence="11" type="primary">LOC117647033</name>
</gene>
<keyword evidence="6" id="KW-0677">Repeat</keyword>
<dbReference type="FunCoup" id="A0A6P8Z2Z6">
    <property type="interactions" value="1796"/>
</dbReference>
<dbReference type="InterPro" id="IPR029071">
    <property type="entry name" value="Ubiquitin-like_domsf"/>
</dbReference>
<dbReference type="SMART" id="SM01052">
    <property type="entry name" value="CAP_GLY"/>
    <property type="match status" value="1"/>
</dbReference>
<dbReference type="PANTHER" id="PTHR18849">
    <property type="entry name" value="LEUCINE RICH REPEAT PROTEIN"/>
    <property type="match status" value="1"/>
</dbReference>
<dbReference type="RefSeq" id="XP_034244405.1">
    <property type="nucleotide sequence ID" value="XM_034388514.1"/>
</dbReference>
<proteinExistence type="inferred from homology"/>
<dbReference type="OrthoDB" id="5273213at2759"/>
<protein>
    <recommendedName>
        <fullName evidence="3">Tubulin-specific chaperone E</fullName>
    </recommendedName>
    <alternativeName>
        <fullName evidence="8">Tubulin-folding cofactor E</fullName>
    </alternativeName>
</protein>
<dbReference type="InterPro" id="IPR000938">
    <property type="entry name" value="CAP-Gly_domain"/>
</dbReference>
<dbReference type="KEGG" id="tpal:117647033"/>
<keyword evidence="4" id="KW-0963">Cytoplasm</keyword>
<evidence type="ECO:0000256" key="2">
    <source>
        <dbReference type="ARBA" id="ARBA00006286"/>
    </source>
</evidence>
<dbReference type="PANTHER" id="PTHR18849:SF0">
    <property type="entry name" value="CILIA- AND FLAGELLA-ASSOCIATED PROTEIN 410-RELATED"/>
    <property type="match status" value="1"/>
</dbReference>
<evidence type="ECO:0000313" key="11">
    <source>
        <dbReference type="RefSeq" id="XP_034244405.1"/>
    </source>
</evidence>
<comment type="similarity">
    <text evidence="2">Belongs to the TBCE family.</text>
</comment>
<dbReference type="GO" id="GO:0007010">
    <property type="term" value="P:cytoskeleton organization"/>
    <property type="evidence" value="ECO:0007669"/>
    <property type="project" value="TreeGrafter"/>
</dbReference>
<keyword evidence="5" id="KW-0433">Leucine-rich repeat</keyword>
<organism evidence="11">
    <name type="scientific">Thrips palmi</name>
    <name type="common">Melon thrips</name>
    <dbReference type="NCBI Taxonomy" id="161013"/>
    <lineage>
        <taxon>Eukaryota</taxon>
        <taxon>Metazoa</taxon>
        <taxon>Ecdysozoa</taxon>
        <taxon>Arthropoda</taxon>
        <taxon>Hexapoda</taxon>
        <taxon>Insecta</taxon>
        <taxon>Pterygota</taxon>
        <taxon>Neoptera</taxon>
        <taxon>Paraneoptera</taxon>
        <taxon>Thysanoptera</taxon>
        <taxon>Terebrantia</taxon>
        <taxon>Thripoidea</taxon>
        <taxon>Thripidae</taxon>
        <taxon>Thrips</taxon>
    </lineage>
</organism>
<dbReference type="Proteomes" id="UP000515158">
    <property type="component" value="Unplaced"/>
</dbReference>
<sequence>MCTSGDQSEPSLGQRVDYQGYRGTIRFVGEIQNQPGTWVGVEWDDPSRGKHDGSHNGVSYFKTSHPTSGSFVRSTKLNFGISCVDAIHQRYGKVEGSTAGVDSDAIFELKKQFNIPFVEMVGFEKVNSQQSQFNNLTVVDLGGDLVKNAGEEGELGQLCPSVRELVLTNTLIKDWRTVADITKQLAALNHLNVSENKVVVPTEEEALQLQSAFRALKRIVLNGVGCTWKEILICATMWPDVTTVSARFNRINELESPHFGVLSNLTSLYLQSNPIVDWTHVNKLGNLLSLQVLHVGETGLKKVFFPGEGTTSLFPALIELNLQSNEIDDWNSINELNKLKSLQSILFQSNPLMEKPKAFELIIGRIKCLKKLNGTVILDQDRRGAEYDYMKCYGREWVAAVNNPVLLRVFHSNHPRYAELVEKHGSITEEDITANPAPLKARLIKVRIFCPGNANMPEFQKRVPKNMTVQKLNGLVQKLMDTGGCMPSLKAISAKAPDIAVSLEKDMQDLSFYSVDDGDSIAVSW</sequence>
<reference evidence="11" key="1">
    <citation type="submission" date="2025-08" db="UniProtKB">
        <authorList>
            <consortium name="RefSeq"/>
        </authorList>
    </citation>
    <scope>IDENTIFICATION</scope>
    <source>
        <tissue evidence="11">Total insect</tissue>
    </source>
</reference>
<dbReference type="PROSITE" id="PS51450">
    <property type="entry name" value="LRR"/>
    <property type="match status" value="2"/>
</dbReference>